<evidence type="ECO:0000256" key="1">
    <source>
        <dbReference type="PROSITE-ProRule" id="PRU00723"/>
    </source>
</evidence>
<feature type="zinc finger region" description="C3H1-type" evidence="1">
    <location>
        <begin position="314"/>
        <end position="343"/>
    </location>
</feature>
<reference evidence="5" key="1">
    <citation type="journal article" date="2020" name="Nat. Commun.">
        <title>Large-scale genome sequencing of mycorrhizal fungi provides insights into the early evolution of symbiotic traits.</title>
        <authorList>
            <person name="Miyauchi S."/>
            <person name="Kiss E."/>
            <person name="Kuo A."/>
            <person name="Drula E."/>
            <person name="Kohler A."/>
            <person name="Sanchez-Garcia M."/>
            <person name="Morin E."/>
            <person name="Andreopoulos B."/>
            <person name="Barry K.W."/>
            <person name="Bonito G."/>
            <person name="Buee M."/>
            <person name="Carver A."/>
            <person name="Chen C."/>
            <person name="Cichocki N."/>
            <person name="Clum A."/>
            <person name="Culley D."/>
            <person name="Crous P.W."/>
            <person name="Fauchery L."/>
            <person name="Girlanda M."/>
            <person name="Hayes R.D."/>
            <person name="Keri Z."/>
            <person name="LaButti K."/>
            <person name="Lipzen A."/>
            <person name="Lombard V."/>
            <person name="Magnuson J."/>
            <person name="Maillard F."/>
            <person name="Murat C."/>
            <person name="Nolan M."/>
            <person name="Ohm R.A."/>
            <person name="Pangilinan J."/>
            <person name="Pereira M.F."/>
            <person name="Perotto S."/>
            <person name="Peter M."/>
            <person name="Pfister S."/>
            <person name="Riley R."/>
            <person name="Sitrit Y."/>
            <person name="Stielow J.B."/>
            <person name="Szollosi G."/>
            <person name="Zifcakova L."/>
            <person name="Stursova M."/>
            <person name="Spatafora J.W."/>
            <person name="Tedersoo L."/>
            <person name="Vaario L.M."/>
            <person name="Yamada A."/>
            <person name="Yan M."/>
            <person name="Wang P."/>
            <person name="Xu J."/>
            <person name="Bruns T."/>
            <person name="Baldrian P."/>
            <person name="Vilgalys R."/>
            <person name="Dunand C."/>
            <person name="Henrissat B."/>
            <person name="Grigoriev I.V."/>
            <person name="Hibbett D."/>
            <person name="Nagy L.G."/>
            <person name="Martin F.M."/>
        </authorList>
    </citation>
    <scope>NUCLEOTIDE SEQUENCE</scope>
    <source>
        <strain evidence="5">UP504</strain>
    </source>
</reference>
<evidence type="ECO:0000256" key="3">
    <source>
        <dbReference type="SAM" id="MobiDB-lite"/>
    </source>
</evidence>
<feature type="domain" description="C3H1-type" evidence="4">
    <location>
        <begin position="314"/>
        <end position="343"/>
    </location>
</feature>
<dbReference type="Proteomes" id="UP000886523">
    <property type="component" value="Unassembled WGS sequence"/>
</dbReference>
<dbReference type="EMBL" id="MU128945">
    <property type="protein sequence ID" value="KAF9515833.1"/>
    <property type="molecule type" value="Genomic_DNA"/>
</dbReference>
<protein>
    <recommendedName>
        <fullName evidence="4">C3H1-type domain-containing protein</fullName>
    </recommendedName>
</protein>
<keyword evidence="1" id="KW-0479">Metal-binding</keyword>
<keyword evidence="6" id="KW-1185">Reference proteome</keyword>
<dbReference type="AlphaFoldDB" id="A0A9P6B1C8"/>
<dbReference type="PANTHER" id="PTHR37543:SF1">
    <property type="entry name" value="CCCH ZINC FINGER DNA BINDING PROTEIN (AFU_ORTHOLOGUE AFUA_5G12760)"/>
    <property type="match status" value="1"/>
</dbReference>
<evidence type="ECO:0000313" key="5">
    <source>
        <dbReference type="EMBL" id="KAF9515833.1"/>
    </source>
</evidence>
<name>A0A9P6B1C8_9AGAM</name>
<dbReference type="PROSITE" id="PS50103">
    <property type="entry name" value="ZF_C3H1"/>
    <property type="match status" value="1"/>
</dbReference>
<keyword evidence="1" id="KW-0863">Zinc-finger</keyword>
<gene>
    <name evidence="5" type="ORF">BS47DRAFT_1327804</name>
</gene>
<dbReference type="PANTHER" id="PTHR37543">
    <property type="entry name" value="CCCH ZINC FINGER DNA BINDING PROTEIN (AFU_ORTHOLOGUE AFUA_5G12760)"/>
    <property type="match status" value="1"/>
</dbReference>
<organism evidence="5 6">
    <name type="scientific">Hydnum rufescens UP504</name>
    <dbReference type="NCBI Taxonomy" id="1448309"/>
    <lineage>
        <taxon>Eukaryota</taxon>
        <taxon>Fungi</taxon>
        <taxon>Dikarya</taxon>
        <taxon>Basidiomycota</taxon>
        <taxon>Agaricomycotina</taxon>
        <taxon>Agaricomycetes</taxon>
        <taxon>Cantharellales</taxon>
        <taxon>Hydnaceae</taxon>
        <taxon>Hydnum</taxon>
    </lineage>
</organism>
<evidence type="ECO:0000256" key="2">
    <source>
        <dbReference type="SAM" id="Coils"/>
    </source>
</evidence>
<keyword evidence="1" id="KW-0862">Zinc</keyword>
<comment type="caution">
    <text evidence="5">The sequence shown here is derived from an EMBL/GenBank/DDBJ whole genome shotgun (WGS) entry which is preliminary data.</text>
</comment>
<evidence type="ECO:0000259" key="4">
    <source>
        <dbReference type="PROSITE" id="PS50103"/>
    </source>
</evidence>
<dbReference type="Gene3D" id="4.10.1000.10">
    <property type="entry name" value="Zinc finger, CCCH-type"/>
    <property type="match status" value="1"/>
</dbReference>
<evidence type="ECO:0000313" key="6">
    <source>
        <dbReference type="Proteomes" id="UP000886523"/>
    </source>
</evidence>
<feature type="coiled-coil region" evidence="2">
    <location>
        <begin position="31"/>
        <end position="86"/>
    </location>
</feature>
<sequence length="383" mass="43006">MDMSICDEKSSGDNGPLSRWEELIGEQYDIFARAVKRNAYLESKVVELEREVSVWKLALTTADKEKSRHEEIIRDLEETINLLHDDNSIVLCLIDGDGCIPSEAYLSLGKEGGRRAAARLTQELVTSMGRSAQLYTVVYFNRWGLADCLEANDICSFRELDGYVLGFNQSSPLFSMVDVGSGKEAADSKLREVLKMFSRLPQTKKIYFGGGHDGGYASVLRSLETEGLLHKLTMLKSYPRLAHDVEDLNLPSLTIEGLFMNVRLPSPVPRRPGERDPNPSPSPRAMSPESDNEPPGAPKVPGARKIDYSRPIHKQIPPACMYHYLATHGCRDGSRCRFAHDYSLSTEQMTKLRTELMRTPCPHSSKTQLCRAYPHCFYGHYPS</sequence>
<proteinExistence type="predicted"/>
<feature type="region of interest" description="Disordered" evidence="3">
    <location>
        <begin position="264"/>
        <end position="306"/>
    </location>
</feature>
<dbReference type="InterPro" id="IPR000571">
    <property type="entry name" value="Znf_CCCH"/>
</dbReference>
<accession>A0A9P6B1C8</accession>
<dbReference type="Pfam" id="PF25540">
    <property type="entry name" value="DUF7923"/>
    <property type="match status" value="1"/>
</dbReference>
<keyword evidence="2" id="KW-0175">Coiled coil</keyword>
<dbReference type="GO" id="GO:0008270">
    <property type="term" value="F:zinc ion binding"/>
    <property type="evidence" value="ECO:0007669"/>
    <property type="project" value="UniProtKB-KW"/>
</dbReference>
<dbReference type="InterPro" id="IPR057683">
    <property type="entry name" value="DUF7923"/>
</dbReference>
<dbReference type="OrthoDB" id="2270193at2759"/>